<protein>
    <submittedName>
        <fullName evidence="1">Uncharacterized protein</fullName>
    </submittedName>
</protein>
<keyword evidence="2" id="KW-1185">Reference proteome</keyword>
<proteinExistence type="predicted"/>
<comment type="caution">
    <text evidence="1">The sequence shown here is derived from an EMBL/GenBank/DDBJ whole genome shotgun (WGS) entry which is preliminary data.</text>
</comment>
<reference evidence="1 2" key="1">
    <citation type="submission" date="2024-03" db="EMBL/GenBank/DDBJ databases">
        <title>High-quality draft genome sequence of Oceanobacter sp. wDCs-4.</title>
        <authorList>
            <person name="Dong C."/>
        </authorList>
    </citation>
    <scope>NUCLEOTIDE SEQUENCE [LARGE SCALE GENOMIC DNA]</scope>
    <source>
        <strain evidence="2">wDCs-4</strain>
    </source>
</reference>
<gene>
    <name evidence="1" type="ORF">WG929_12625</name>
</gene>
<dbReference type="RefSeq" id="WP_416206320.1">
    <property type="nucleotide sequence ID" value="NZ_JBBKTX010000015.1"/>
</dbReference>
<dbReference type="EMBL" id="JBBKTX010000015">
    <property type="protein sequence ID" value="MFK4753259.1"/>
    <property type="molecule type" value="Genomic_DNA"/>
</dbReference>
<sequence>MQRKDASFSHSSTPHWTAATRALRGLPDDLDAVSPTFDVLQVGFVIRKHLVAQSEHRIKSMSPILCNLMAVCLLRWRQHQ</sequence>
<evidence type="ECO:0000313" key="1">
    <source>
        <dbReference type="EMBL" id="MFK4753259.1"/>
    </source>
</evidence>
<organism evidence="1 2">
    <name type="scientific">Oceanobacter antarcticus</name>
    <dbReference type="NCBI Taxonomy" id="3133425"/>
    <lineage>
        <taxon>Bacteria</taxon>
        <taxon>Pseudomonadati</taxon>
        <taxon>Pseudomonadota</taxon>
        <taxon>Gammaproteobacteria</taxon>
        <taxon>Oceanospirillales</taxon>
        <taxon>Oceanospirillaceae</taxon>
        <taxon>Oceanobacter</taxon>
    </lineage>
</organism>
<evidence type="ECO:0000313" key="2">
    <source>
        <dbReference type="Proteomes" id="UP001620597"/>
    </source>
</evidence>
<dbReference type="Proteomes" id="UP001620597">
    <property type="component" value="Unassembled WGS sequence"/>
</dbReference>
<name>A0ABW8NJV8_9GAMM</name>
<accession>A0ABW8NJV8</accession>